<accession>A0AAD5T9J5</accession>
<dbReference type="AlphaFoldDB" id="A0AAD5T9J5"/>
<sequence length="250" mass="28314">MHSQQISQLSLDSNPLVTTRSAILAVRRFAETGENLAATKLVAEISILLRLPQTAIATAQTIFTRFYCLPNASQYPIKDVVLASVFLAAKVEECARNIKDIVNVYFAIQIFNASPNKQDACFTDIPYDTYNEYKDAIINTEIAILARLGFNVNVQHPHGFMVNYLQSLGLASIEKKEFAQFCWNCLNDMTEIMVYFQPNVIACAVIYYAAKKYKLALPVVPPWWELFDATLEDIEILCQHLNALYLKDKQ</sequence>
<proteinExistence type="inferred from homology"/>
<organism evidence="3 4">
    <name type="scientific">Physocladia obscura</name>
    <dbReference type="NCBI Taxonomy" id="109957"/>
    <lineage>
        <taxon>Eukaryota</taxon>
        <taxon>Fungi</taxon>
        <taxon>Fungi incertae sedis</taxon>
        <taxon>Chytridiomycota</taxon>
        <taxon>Chytridiomycota incertae sedis</taxon>
        <taxon>Chytridiomycetes</taxon>
        <taxon>Chytridiales</taxon>
        <taxon>Chytriomycetaceae</taxon>
        <taxon>Physocladia</taxon>
    </lineage>
</organism>
<keyword evidence="4" id="KW-1185">Reference proteome</keyword>
<dbReference type="Gene3D" id="1.10.472.10">
    <property type="entry name" value="Cyclin-like"/>
    <property type="match status" value="2"/>
</dbReference>
<comment type="caution">
    <text evidence="3">The sequence shown here is derived from an EMBL/GenBank/DDBJ whole genome shotgun (WGS) entry which is preliminary data.</text>
</comment>
<evidence type="ECO:0000313" key="3">
    <source>
        <dbReference type="EMBL" id="KAJ3138151.1"/>
    </source>
</evidence>
<dbReference type="PANTHER" id="PTHR10026">
    <property type="entry name" value="CYCLIN"/>
    <property type="match status" value="1"/>
</dbReference>
<dbReference type="EMBL" id="JADGJH010000101">
    <property type="protein sequence ID" value="KAJ3138151.1"/>
    <property type="molecule type" value="Genomic_DNA"/>
</dbReference>
<dbReference type="InterPro" id="IPR013763">
    <property type="entry name" value="Cyclin-like_dom"/>
</dbReference>
<dbReference type="SUPFAM" id="SSF47954">
    <property type="entry name" value="Cyclin-like"/>
    <property type="match status" value="2"/>
</dbReference>
<comment type="similarity">
    <text evidence="1">Belongs to the cyclin family.</text>
</comment>
<dbReference type="GO" id="GO:0016538">
    <property type="term" value="F:cyclin-dependent protein serine/threonine kinase regulator activity"/>
    <property type="evidence" value="ECO:0007669"/>
    <property type="project" value="InterPro"/>
</dbReference>
<dbReference type="Pfam" id="PF00134">
    <property type="entry name" value="Cyclin_N"/>
    <property type="match status" value="1"/>
</dbReference>
<keyword evidence="1" id="KW-0195">Cyclin</keyword>
<dbReference type="Proteomes" id="UP001211907">
    <property type="component" value="Unassembled WGS sequence"/>
</dbReference>
<feature type="domain" description="Cyclin-like" evidence="2">
    <location>
        <begin position="40"/>
        <end position="146"/>
    </location>
</feature>
<dbReference type="InterPro" id="IPR043198">
    <property type="entry name" value="Cyclin/Ssn8"/>
</dbReference>
<dbReference type="PIRSF" id="PIRSF036580">
    <property type="entry name" value="Cyclin_L"/>
    <property type="match status" value="1"/>
</dbReference>
<evidence type="ECO:0000259" key="2">
    <source>
        <dbReference type="SMART" id="SM00385"/>
    </source>
</evidence>
<dbReference type="GO" id="GO:0006357">
    <property type="term" value="P:regulation of transcription by RNA polymerase II"/>
    <property type="evidence" value="ECO:0007669"/>
    <property type="project" value="InterPro"/>
</dbReference>
<gene>
    <name evidence="3" type="ORF">HK100_000084</name>
</gene>
<name>A0AAD5T9J5_9FUNG</name>
<dbReference type="InterPro" id="IPR036915">
    <property type="entry name" value="Cyclin-like_sf"/>
</dbReference>
<dbReference type="InterPro" id="IPR006671">
    <property type="entry name" value="Cyclin_N"/>
</dbReference>
<evidence type="ECO:0000313" key="4">
    <source>
        <dbReference type="Proteomes" id="UP001211907"/>
    </source>
</evidence>
<evidence type="ECO:0000256" key="1">
    <source>
        <dbReference type="RuleBase" id="RU000383"/>
    </source>
</evidence>
<protein>
    <recommendedName>
        <fullName evidence="2">Cyclin-like domain-containing protein</fullName>
    </recommendedName>
</protein>
<reference evidence="3" key="1">
    <citation type="submission" date="2020-05" db="EMBL/GenBank/DDBJ databases">
        <title>Phylogenomic resolution of chytrid fungi.</title>
        <authorList>
            <person name="Stajich J.E."/>
            <person name="Amses K."/>
            <person name="Simmons R."/>
            <person name="Seto K."/>
            <person name="Myers J."/>
            <person name="Bonds A."/>
            <person name="Quandt C.A."/>
            <person name="Barry K."/>
            <person name="Liu P."/>
            <person name="Grigoriev I."/>
            <person name="Longcore J.E."/>
            <person name="James T.Y."/>
        </authorList>
    </citation>
    <scope>NUCLEOTIDE SEQUENCE</scope>
    <source>
        <strain evidence="3">JEL0513</strain>
    </source>
</reference>
<dbReference type="SMART" id="SM00385">
    <property type="entry name" value="CYCLIN"/>
    <property type="match status" value="1"/>
</dbReference>